<protein>
    <recommendedName>
        <fullName evidence="3">S-adenosyl-L-methionine-dependent methyltransferase</fullName>
    </recommendedName>
</protein>
<dbReference type="EMBL" id="JAPMSZ010000004">
    <property type="protein sequence ID" value="KAJ5104432.1"/>
    <property type="molecule type" value="Genomic_DNA"/>
</dbReference>
<reference evidence="1" key="2">
    <citation type="journal article" date="2023" name="IMA Fungus">
        <title>Comparative genomic study of the Penicillium genus elucidates a diverse pangenome and 15 lateral gene transfer events.</title>
        <authorList>
            <person name="Petersen C."/>
            <person name="Sorensen T."/>
            <person name="Nielsen M.R."/>
            <person name="Sondergaard T.E."/>
            <person name="Sorensen J.L."/>
            <person name="Fitzpatrick D.A."/>
            <person name="Frisvad J.C."/>
            <person name="Nielsen K.L."/>
        </authorList>
    </citation>
    <scope>NUCLEOTIDE SEQUENCE</scope>
    <source>
        <strain evidence="1">IBT 34128</strain>
    </source>
</reference>
<dbReference type="SUPFAM" id="SSF53335">
    <property type="entry name" value="S-adenosyl-L-methionine-dependent methyltransferases"/>
    <property type="match status" value="1"/>
</dbReference>
<dbReference type="Proteomes" id="UP001141434">
    <property type="component" value="Unassembled WGS sequence"/>
</dbReference>
<dbReference type="AlphaFoldDB" id="A0A9W9KGN5"/>
<dbReference type="OrthoDB" id="529367at2759"/>
<evidence type="ECO:0000313" key="2">
    <source>
        <dbReference type="Proteomes" id="UP001141434"/>
    </source>
</evidence>
<gene>
    <name evidence="1" type="ORF">NUU61_001779</name>
</gene>
<reference evidence="1" key="1">
    <citation type="submission" date="2022-11" db="EMBL/GenBank/DDBJ databases">
        <authorList>
            <person name="Petersen C."/>
        </authorList>
    </citation>
    <scope>NUCLEOTIDE SEQUENCE</scope>
    <source>
        <strain evidence="1">IBT 34128</strain>
    </source>
</reference>
<dbReference type="Gene3D" id="3.40.50.150">
    <property type="entry name" value="Vaccinia Virus protein VP39"/>
    <property type="match status" value="1"/>
</dbReference>
<keyword evidence="2" id="KW-1185">Reference proteome</keyword>
<proteinExistence type="predicted"/>
<evidence type="ECO:0008006" key="3">
    <source>
        <dbReference type="Google" id="ProtNLM"/>
    </source>
</evidence>
<organism evidence="1 2">
    <name type="scientific">Penicillium alfredii</name>
    <dbReference type="NCBI Taxonomy" id="1506179"/>
    <lineage>
        <taxon>Eukaryota</taxon>
        <taxon>Fungi</taxon>
        <taxon>Dikarya</taxon>
        <taxon>Ascomycota</taxon>
        <taxon>Pezizomycotina</taxon>
        <taxon>Eurotiomycetes</taxon>
        <taxon>Eurotiomycetidae</taxon>
        <taxon>Eurotiales</taxon>
        <taxon>Aspergillaceae</taxon>
        <taxon>Penicillium</taxon>
    </lineage>
</organism>
<sequence length="332" mass="38636">MEDKPIAVDPNPHLLTDDYDLDDWQSETTSIQSSIYKGLIENGRRYQSLRSSEYHVPSDDQQFEAYEAGHIVAMIMDAHQRNPLFQAPIGPSPKGKERGPLTLQTGSPMQPSMVWICSPPPVNWMPPNCILEVDDILQEWTWREPFDLVHLRILDSAFTPEETDRLYKQCYDHIRPGGWIEQFELSPYIECDDDSLPADNIVRGWGPRFERAAEKSGRPLMIMNTFHESIQKAGFVDVHTKDYKWPIGPWPRDRQLKEAGLVNFHHWMGGMEGYGLWLLTKFGDPVPWSNEEVQVYVAKVRREIANPRFHIYERAKRIWARKPFPDETRMST</sequence>
<dbReference type="InterPro" id="IPR029063">
    <property type="entry name" value="SAM-dependent_MTases_sf"/>
</dbReference>
<comment type="caution">
    <text evidence="1">The sequence shown here is derived from an EMBL/GenBank/DDBJ whole genome shotgun (WGS) entry which is preliminary data.</text>
</comment>
<name>A0A9W9KGN5_9EURO</name>
<accession>A0A9W9KGN5</accession>
<dbReference type="RefSeq" id="XP_056513428.1">
    <property type="nucleotide sequence ID" value="XM_056652361.1"/>
</dbReference>
<evidence type="ECO:0000313" key="1">
    <source>
        <dbReference type="EMBL" id="KAJ5104432.1"/>
    </source>
</evidence>
<dbReference type="GeneID" id="81391529"/>